<dbReference type="EMBL" id="CAJVPS010002765">
    <property type="protein sequence ID" value="CAG8575843.1"/>
    <property type="molecule type" value="Genomic_DNA"/>
</dbReference>
<organism evidence="2 3">
    <name type="scientific">Ambispora leptoticha</name>
    <dbReference type="NCBI Taxonomy" id="144679"/>
    <lineage>
        <taxon>Eukaryota</taxon>
        <taxon>Fungi</taxon>
        <taxon>Fungi incertae sedis</taxon>
        <taxon>Mucoromycota</taxon>
        <taxon>Glomeromycotina</taxon>
        <taxon>Glomeromycetes</taxon>
        <taxon>Archaeosporales</taxon>
        <taxon>Ambisporaceae</taxon>
        <taxon>Ambispora</taxon>
    </lineage>
</organism>
<dbReference type="AlphaFoldDB" id="A0A9N9BU00"/>
<dbReference type="OrthoDB" id="10481421at2759"/>
<comment type="caution">
    <text evidence="2">The sequence shown here is derived from an EMBL/GenBank/DDBJ whole genome shotgun (WGS) entry which is preliminary data.</text>
</comment>
<evidence type="ECO:0000256" key="1">
    <source>
        <dbReference type="SAM" id="MobiDB-lite"/>
    </source>
</evidence>
<sequence length="78" mass="8945">MEEQNDRDVDRRLSQMKRQTKEYEFNPKGSAEQGQASFKKIVATISNYDLFPENEIAPDNSPEAQAAIKELEGLLEKK</sequence>
<accession>A0A9N9BU00</accession>
<dbReference type="Proteomes" id="UP000789508">
    <property type="component" value="Unassembled WGS sequence"/>
</dbReference>
<name>A0A9N9BU00_9GLOM</name>
<reference evidence="2" key="1">
    <citation type="submission" date="2021-06" db="EMBL/GenBank/DDBJ databases">
        <authorList>
            <person name="Kallberg Y."/>
            <person name="Tangrot J."/>
            <person name="Rosling A."/>
        </authorList>
    </citation>
    <scope>NUCLEOTIDE SEQUENCE</scope>
    <source>
        <strain evidence="2">FL130A</strain>
    </source>
</reference>
<protein>
    <submittedName>
        <fullName evidence="2">6592_t:CDS:1</fullName>
    </submittedName>
</protein>
<feature type="compositionally biased region" description="Basic and acidic residues" evidence="1">
    <location>
        <begin position="1"/>
        <end position="25"/>
    </location>
</feature>
<evidence type="ECO:0000313" key="2">
    <source>
        <dbReference type="EMBL" id="CAG8575843.1"/>
    </source>
</evidence>
<keyword evidence="3" id="KW-1185">Reference proteome</keyword>
<gene>
    <name evidence="2" type="ORF">ALEPTO_LOCUS7027</name>
</gene>
<proteinExistence type="predicted"/>
<evidence type="ECO:0000313" key="3">
    <source>
        <dbReference type="Proteomes" id="UP000789508"/>
    </source>
</evidence>
<feature type="region of interest" description="Disordered" evidence="1">
    <location>
        <begin position="1"/>
        <end position="34"/>
    </location>
</feature>